<keyword evidence="1" id="KW-0433">Leucine-rich repeat</keyword>
<organism evidence="4 5">
    <name type="scientific">Cnephaeus nilssonii</name>
    <name type="common">Northern bat</name>
    <name type="synonym">Eptesicus nilssonii</name>
    <dbReference type="NCBI Taxonomy" id="3371016"/>
    <lineage>
        <taxon>Eukaryota</taxon>
        <taxon>Metazoa</taxon>
        <taxon>Chordata</taxon>
        <taxon>Craniata</taxon>
        <taxon>Vertebrata</taxon>
        <taxon>Euteleostomi</taxon>
        <taxon>Mammalia</taxon>
        <taxon>Eutheria</taxon>
        <taxon>Laurasiatheria</taxon>
        <taxon>Chiroptera</taxon>
        <taxon>Yangochiroptera</taxon>
        <taxon>Vespertilionidae</taxon>
        <taxon>Cnephaeus</taxon>
    </lineage>
</organism>
<feature type="domain" description="Disease resistance R13L4/SHOC-2-like LRR" evidence="3">
    <location>
        <begin position="32"/>
        <end position="173"/>
    </location>
</feature>
<accession>A0AA40HIM3</accession>
<evidence type="ECO:0000313" key="5">
    <source>
        <dbReference type="Proteomes" id="UP001177744"/>
    </source>
</evidence>
<dbReference type="InterPro" id="IPR001611">
    <property type="entry name" value="Leu-rich_rpt"/>
</dbReference>
<keyword evidence="2" id="KW-0677">Repeat</keyword>
<dbReference type="PANTHER" id="PTHR48051">
    <property type="match status" value="1"/>
</dbReference>
<dbReference type="Gene3D" id="3.80.10.10">
    <property type="entry name" value="Ribonuclease Inhibitor"/>
    <property type="match status" value="2"/>
</dbReference>
<dbReference type="Pfam" id="PF23598">
    <property type="entry name" value="LRR_14"/>
    <property type="match status" value="1"/>
</dbReference>
<evidence type="ECO:0000313" key="4">
    <source>
        <dbReference type="EMBL" id="KAK1331908.1"/>
    </source>
</evidence>
<sequence length="360" mass="41328">MCDVSFFYRSSNFMEEKLFVRAVKGGKTTKTITLNGKKMRKIPSTIGNLPGLKVLNLQNNLISCVCSELSTLTQLTVLNLGNNLLEEVPEEVKYLTSLTKLHLFGNRINRFASGVCDGLKNLTLLNLNNNQLTYIPKKLESLIYLSINHNQLTSIPRELCFLKNLSELQLNYNQIICIPEEIKFLKRLQKLFLARNNIEVLPEVLCHLINLRILDVAGNVLQIFPSGFQYLKLKEFYCEGNPLFLNHPVSAIKQLDILSLQEITSRFIMNQLIEMNPFLMEAIEWYPQIWDTISKGRICAICGKSFLTIWIECVEFVPPSKNWKTSKNLELVPLRTLICSYECFNQRGPNQFGIAQVQEQ</sequence>
<dbReference type="InterPro" id="IPR003591">
    <property type="entry name" value="Leu-rich_rpt_typical-subtyp"/>
</dbReference>
<dbReference type="SMART" id="SM00364">
    <property type="entry name" value="LRR_BAC"/>
    <property type="match status" value="6"/>
</dbReference>
<dbReference type="InterPro" id="IPR032675">
    <property type="entry name" value="LRR_dom_sf"/>
</dbReference>
<dbReference type="Proteomes" id="UP001177744">
    <property type="component" value="Unassembled WGS sequence"/>
</dbReference>
<reference evidence="4" key="1">
    <citation type="submission" date="2023-06" db="EMBL/GenBank/DDBJ databases">
        <title>Reference genome for the Northern bat (Eptesicus nilssonii), a most northern bat species.</title>
        <authorList>
            <person name="Laine V.N."/>
            <person name="Pulliainen A.T."/>
            <person name="Lilley T.M."/>
        </authorList>
    </citation>
    <scope>NUCLEOTIDE SEQUENCE</scope>
    <source>
        <strain evidence="4">BLF_Eptnil</strain>
        <tissue evidence="4">Kidney</tissue>
    </source>
</reference>
<gene>
    <name evidence="4" type="ORF">QTO34_007584</name>
</gene>
<evidence type="ECO:0000256" key="2">
    <source>
        <dbReference type="ARBA" id="ARBA00022737"/>
    </source>
</evidence>
<comment type="caution">
    <text evidence="4">The sequence shown here is derived from an EMBL/GenBank/DDBJ whole genome shotgun (WGS) entry which is preliminary data.</text>
</comment>
<dbReference type="GO" id="GO:0005737">
    <property type="term" value="C:cytoplasm"/>
    <property type="evidence" value="ECO:0007669"/>
    <property type="project" value="TreeGrafter"/>
</dbReference>
<dbReference type="SMART" id="SM00369">
    <property type="entry name" value="LRR_TYP"/>
    <property type="match status" value="8"/>
</dbReference>
<protein>
    <recommendedName>
        <fullName evidence="3">Disease resistance R13L4/SHOC-2-like LRR domain-containing protein</fullName>
    </recommendedName>
</protein>
<dbReference type="AlphaFoldDB" id="A0AA40HIM3"/>
<dbReference type="SUPFAM" id="SSF52058">
    <property type="entry name" value="L domain-like"/>
    <property type="match status" value="1"/>
</dbReference>
<dbReference type="InterPro" id="IPR050216">
    <property type="entry name" value="LRR_domain-containing"/>
</dbReference>
<dbReference type="PROSITE" id="PS51450">
    <property type="entry name" value="LRR"/>
    <property type="match status" value="4"/>
</dbReference>
<keyword evidence="5" id="KW-1185">Reference proteome</keyword>
<proteinExistence type="predicted"/>
<name>A0AA40HIM3_CNENI</name>
<evidence type="ECO:0000256" key="1">
    <source>
        <dbReference type="ARBA" id="ARBA00022614"/>
    </source>
</evidence>
<dbReference type="EMBL" id="JAULJE010000019">
    <property type="protein sequence ID" value="KAK1331908.1"/>
    <property type="molecule type" value="Genomic_DNA"/>
</dbReference>
<evidence type="ECO:0000259" key="3">
    <source>
        <dbReference type="Pfam" id="PF23598"/>
    </source>
</evidence>
<dbReference type="PANTHER" id="PTHR48051:SF1">
    <property type="entry name" value="RAS SUPPRESSOR PROTEIN 1"/>
    <property type="match status" value="1"/>
</dbReference>
<dbReference type="InterPro" id="IPR055414">
    <property type="entry name" value="LRR_R13L4/SHOC2-like"/>
</dbReference>